<proteinExistence type="predicted"/>
<dbReference type="Gene3D" id="1.10.10.10">
    <property type="entry name" value="Winged helix-like DNA-binding domain superfamily/Winged helix DNA-binding domain"/>
    <property type="match status" value="1"/>
</dbReference>
<accession>A0AAE3KKP1</accession>
<evidence type="ECO:0000256" key="1">
    <source>
        <dbReference type="SAM" id="MobiDB-lite"/>
    </source>
</evidence>
<name>A0AAE3KKP1_9PSEU</name>
<reference evidence="3" key="1">
    <citation type="submission" date="2022-06" db="EMBL/GenBank/DDBJ databases">
        <title>Genomic Encyclopedia of Archaeal and Bacterial Type Strains, Phase II (KMG-II): from individual species to whole genera.</title>
        <authorList>
            <person name="Goeker M."/>
        </authorList>
    </citation>
    <scope>NUCLEOTIDE SEQUENCE</scope>
    <source>
        <strain evidence="3">DSM 43935</strain>
    </source>
</reference>
<dbReference type="SUPFAM" id="SSF46785">
    <property type="entry name" value="Winged helix' DNA-binding domain"/>
    <property type="match status" value="1"/>
</dbReference>
<comment type="caution">
    <text evidence="3">The sequence shown here is derived from an EMBL/GenBank/DDBJ whole genome shotgun (WGS) entry which is preliminary data.</text>
</comment>
<dbReference type="CDD" id="cd00090">
    <property type="entry name" value="HTH_ARSR"/>
    <property type="match status" value="1"/>
</dbReference>
<feature type="region of interest" description="Disordered" evidence="1">
    <location>
        <begin position="121"/>
        <end position="145"/>
    </location>
</feature>
<dbReference type="Proteomes" id="UP001206128">
    <property type="component" value="Unassembled WGS sequence"/>
</dbReference>
<evidence type="ECO:0000259" key="2">
    <source>
        <dbReference type="SMART" id="SM00418"/>
    </source>
</evidence>
<dbReference type="PRINTS" id="PR00778">
    <property type="entry name" value="HTHARSR"/>
</dbReference>
<protein>
    <submittedName>
        <fullName evidence="3">DNA-binding transcriptional regulator, ArsR family</fullName>
    </submittedName>
</protein>
<dbReference type="InterPro" id="IPR036388">
    <property type="entry name" value="WH-like_DNA-bd_sf"/>
</dbReference>
<dbReference type="InterPro" id="IPR036390">
    <property type="entry name" value="WH_DNA-bd_sf"/>
</dbReference>
<feature type="domain" description="HTH arsR-type" evidence="2">
    <location>
        <begin position="36"/>
        <end position="115"/>
    </location>
</feature>
<organism evidence="3 4">
    <name type="scientific">Goodfellowiella coeruleoviolacea</name>
    <dbReference type="NCBI Taxonomy" id="334858"/>
    <lineage>
        <taxon>Bacteria</taxon>
        <taxon>Bacillati</taxon>
        <taxon>Actinomycetota</taxon>
        <taxon>Actinomycetes</taxon>
        <taxon>Pseudonocardiales</taxon>
        <taxon>Pseudonocardiaceae</taxon>
        <taxon>Goodfellowiella</taxon>
    </lineage>
</organism>
<dbReference type="EMBL" id="JAMTCK010000019">
    <property type="protein sequence ID" value="MCP2169564.1"/>
    <property type="molecule type" value="Genomic_DNA"/>
</dbReference>
<dbReference type="InterPro" id="IPR011991">
    <property type="entry name" value="ArsR-like_HTH"/>
</dbReference>
<keyword evidence="4" id="KW-1185">Reference proteome</keyword>
<evidence type="ECO:0000313" key="3">
    <source>
        <dbReference type="EMBL" id="MCP2169564.1"/>
    </source>
</evidence>
<dbReference type="GO" id="GO:0003700">
    <property type="term" value="F:DNA-binding transcription factor activity"/>
    <property type="evidence" value="ECO:0007669"/>
    <property type="project" value="InterPro"/>
</dbReference>
<evidence type="ECO:0000313" key="4">
    <source>
        <dbReference type="Proteomes" id="UP001206128"/>
    </source>
</evidence>
<dbReference type="AlphaFoldDB" id="A0AAE3KKP1"/>
<gene>
    <name evidence="3" type="ORF">LX83_006450</name>
</gene>
<dbReference type="InterPro" id="IPR001845">
    <property type="entry name" value="HTH_ArsR_DNA-bd_dom"/>
</dbReference>
<sequence length="145" mass="15476">MSVRQESNTAPPADRTLSARARNLTHVHPADVPLQDALDALADPVRRTIVRELAATPDWTRACGTFDLPVTKATRSHHFAVLRGAGLIEQRDEGPRRLNRLRRAEFDARFPGLLALVLAEPAGTAPAEPASDPGDGASADSGNGD</sequence>
<keyword evidence="3" id="KW-0238">DNA-binding</keyword>
<dbReference type="SMART" id="SM00418">
    <property type="entry name" value="HTH_ARSR"/>
    <property type="match status" value="1"/>
</dbReference>
<dbReference type="GO" id="GO:0003677">
    <property type="term" value="F:DNA binding"/>
    <property type="evidence" value="ECO:0007669"/>
    <property type="project" value="UniProtKB-KW"/>
</dbReference>